<evidence type="ECO:0000313" key="4">
    <source>
        <dbReference type="Proteomes" id="UP000499080"/>
    </source>
</evidence>
<feature type="non-terminal residue" evidence="3">
    <location>
        <position position="1"/>
    </location>
</feature>
<evidence type="ECO:0000313" key="2">
    <source>
        <dbReference type="EMBL" id="GBO24786.1"/>
    </source>
</evidence>
<reference evidence="3 4" key="1">
    <citation type="journal article" date="2019" name="Sci. Rep.">
        <title>Orb-weaving spider Araneus ventricosus genome elucidates the spidroin gene catalogue.</title>
        <authorList>
            <person name="Kono N."/>
            <person name="Nakamura H."/>
            <person name="Ohtoshi R."/>
            <person name="Moran D.A.P."/>
            <person name="Shinohara A."/>
            <person name="Yoshida Y."/>
            <person name="Fujiwara M."/>
            <person name="Mori M."/>
            <person name="Tomita M."/>
            <person name="Arakawa K."/>
        </authorList>
    </citation>
    <scope>NUCLEOTIDE SEQUENCE [LARGE SCALE GENOMIC DNA]</scope>
</reference>
<keyword evidence="4" id="KW-1185">Reference proteome</keyword>
<sequence length="200" mass="23124">RNEPENEVNAFFLLNVKSEFLKRLARRLPTSLLDKHWPLPPTSCKEASSYLRQLHRTWLMRKYVKNLSPDRKFQLDQKVFAEELFKGKKSSYIASVPRPFVASRLAADLEGRILTVLENNMQSVKEKIVYMLPVTKYDRHGYKARPRILVVTKDSLYLLDSKTLKIKQQTGLVNLKGILVSNLSDGFVVLQMPCTSNKDK</sequence>
<accession>A0A4Y2VM35</accession>
<dbReference type="AlphaFoldDB" id="A0A4Y2VM35"/>
<feature type="domain" description="TH1" evidence="1">
    <location>
        <begin position="89"/>
        <end position="200"/>
    </location>
</feature>
<dbReference type="PROSITE" id="PS51757">
    <property type="entry name" value="TH1"/>
    <property type="match status" value="1"/>
</dbReference>
<protein>
    <submittedName>
        <fullName evidence="3">Unconventional myosin-Ic</fullName>
    </submittedName>
</protein>
<evidence type="ECO:0000259" key="1">
    <source>
        <dbReference type="PROSITE" id="PS51757"/>
    </source>
</evidence>
<dbReference type="Proteomes" id="UP000499080">
    <property type="component" value="Unassembled WGS sequence"/>
</dbReference>
<dbReference type="EMBL" id="BGPR01047743">
    <property type="protein sequence ID" value="GBO24787.1"/>
    <property type="molecule type" value="Genomic_DNA"/>
</dbReference>
<organism evidence="3 4">
    <name type="scientific">Araneus ventricosus</name>
    <name type="common">Orbweaver spider</name>
    <name type="synonym">Epeira ventricosa</name>
    <dbReference type="NCBI Taxonomy" id="182803"/>
    <lineage>
        <taxon>Eukaryota</taxon>
        <taxon>Metazoa</taxon>
        <taxon>Ecdysozoa</taxon>
        <taxon>Arthropoda</taxon>
        <taxon>Chelicerata</taxon>
        <taxon>Arachnida</taxon>
        <taxon>Araneae</taxon>
        <taxon>Araneomorphae</taxon>
        <taxon>Entelegynae</taxon>
        <taxon>Araneoidea</taxon>
        <taxon>Araneidae</taxon>
        <taxon>Araneus</taxon>
    </lineage>
</organism>
<gene>
    <name evidence="3" type="primary">MYO1C_0</name>
    <name evidence="2" type="synonym">MYO1C_4</name>
    <name evidence="2" type="ORF">AVEN_187601_1</name>
    <name evidence="3" type="ORF">AVEN_200106_1</name>
</gene>
<dbReference type="OrthoDB" id="6108017at2759"/>
<dbReference type="EMBL" id="BGPR01047742">
    <property type="protein sequence ID" value="GBO24786.1"/>
    <property type="molecule type" value="Genomic_DNA"/>
</dbReference>
<dbReference type="InterPro" id="IPR010926">
    <property type="entry name" value="Myosin_TH1"/>
</dbReference>
<dbReference type="GO" id="GO:0003774">
    <property type="term" value="F:cytoskeletal motor activity"/>
    <property type="evidence" value="ECO:0007669"/>
    <property type="project" value="InterPro"/>
</dbReference>
<comment type="caution">
    <text evidence="3">The sequence shown here is derived from an EMBL/GenBank/DDBJ whole genome shotgun (WGS) entry which is preliminary data.</text>
</comment>
<feature type="non-terminal residue" evidence="3">
    <location>
        <position position="200"/>
    </location>
</feature>
<name>A0A4Y2VM35_ARAVE</name>
<evidence type="ECO:0000313" key="3">
    <source>
        <dbReference type="EMBL" id="GBO24787.1"/>
    </source>
</evidence>
<dbReference type="Pfam" id="PF06017">
    <property type="entry name" value="Myosin_TH1"/>
    <property type="match status" value="1"/>
</dbReference>
<dbReference type="GO" id="GO:0016459">
    <property type="term" value="C:myosin complex"/>
    <property type="evidence" value="ECO:0007669"/>
    <property type="project" value="InterPro"/>
</dbReference>
<proteinExistence type="predicted"/>